<evidence type="ECO:0000313" key="1">
    <source>
        <dbReference type="EMBL" id="KJY56689.1"/>
    </source>
</evidence>
<comment type="caution">
    <text evidence="1">The sequence shown here is derived from an EMBL/GenBank/DDBJ whole genome shotgun (WGS) entry which is preliminary data.</text>
</comment>
<dbReference type="Gene3D" id="1.10.10.60">
    <property type="entry name" value="Homeodomain-like"/>
    <property type="match status" value="1"/>
</dbReference>
<dbReference type="OrthoDB" id="9874835at2"/>
<sequence length="160" mass="18835">MAIPYNLIHSLENEYGTLSLVPDNNLTLKSIQKSLYNNEEEIIDAKITTLINEGYSIKEVATELNFSQNKIRSAVNRLGLEVKPYFKYVAINRKTGQKIYSKNFSKYRVITHQPLQFISSARLYLNKKGYYLRKFRKIVRFKKLKSGDKYFCKNKIYTKE</sequence>
<dbReference type="PATRIC" id="fig|1218507.3.peg.1209"/>
<accession>A0A0F4LEJ4</accession>
<dbReference type="RefSeq" id="WP_046324957.1">
    <property type="nucleotide sequence ID" value="NZ_JBHTMT010000001.1"/>
</dbReference>
<dbReference type="STRING" id="1218507.JF74_10370"/>
<gene>
    <name evidence="1" type="ORF">JF74_10370</name>
</gene>
<dbReference type="EMBL" id="JXLI01000010">
    <property type="protein sequence ID" value="KJY56689.1"/>
    <property type="molecule type" value="Genomic_DNA"/>
</dbReference>
<reference evidence="1 2" key="1">
    <citation type="submission" date="2015-01" db="EMBL/GenBank/DDBJ databases">
        <title>Comparative genomics of the lactic acid bacteria isolated from the honey bee gut.</title>
        <authorList>
            <person name="Ellegaard K.M."/>
            <person name="Tamarit D."/>
            <person name="Javelind E."/>
            <person name="Olofsson T."/>
            <person name="Andersson S.G."/>
            <person name="Vasquez A."/>
        </authorList>
    </citation>
    <scope>NUCLEOTIDE SEQUENCE [LARGE SCALE GENOMIC DNA]</scope>
    <source>
        <strain evidence="1 2">Hma8</strain>
    </source>
</reference>
<dbReference type="AlphaFoldDB" id="A0A0F4LEJ4"/>
<dbReference type="HOGENOM" id="CLU_1649996_0_0_9"/>
<name>A0A0F4LEJ4_9LACO</name>
<dbReference type="Proteomes" id="UP000033531">
    <property type="component" value="Unassembled WGS sequence"/>
</dbReference>
<proteinExistence type="predicted"/>
<evidence type="ECO:0000313" key="2">
    <source>
        <dbReference type="Proteomes" id="UP000033531"/>
    </source>
</evidence>
<organism evidence="1 2">
    <name type="scientific">Lactobacillus melliventris</name>
    <dbReference type="NCBI Taxonomy" id="1218507"/>
    <lineage>
        <taxon>Bacteria</taxon>
        <taxon>Bacillati</taxon>
        <taxon>Bacillota</taxon>
        <taxon>Bacilli</taxon>
        <taxon>Lactobacillales</taxon>
        <taxon>Lactobacillaceae</taxon>
        <taxon>Lactobacillus</taxon>
    </lineage>
</organism>
<protein>
    <submittedName>
        <fullName evidence="1">Uncharacterized protein</fullName>
    </submittedName>
</protein>